<dbReference type="EMBL" id="JAGIKZ010000035">
    <property type="protein sequence ID" value="MBP2243127.1"/>
    <property type="molecule type" value="Genomic_DNA"/>
</dbReference>
<accession>A0ABS4RJP9</accession>
<protein>
    <submittedName>
        <fullName evidence="1">Uncharacterized protein</fullName>
    </submittedName>
</protein>
<keyword evidence="2" id="KW-1185">Reference proteome</keyword>
<comment type="caution">
    <text evidence="1">The sequence shown here is derived from an EMBL/GenBank/DDBJ whole genome shotgun (WGS) entry which is preliminary data.</text>
</comment>
<reference evidence="1 2" key="1">
    <citation type="submission" date="2021-03" db="EMBL/GenBank/DDBJ databases">
        <title>Genomic Encyclopedia of Type Strains, Phase IV (KMG-IV): sequencing the most valuable type-strain genomes for metagenomic binning, comparative biology and taxonomic classification.</title>
        <authorList>
            <person name="Goeker M."/>
        </authorList>
    </citation>
    <scope>NUCLEOTIDE SEQUENCE [LARGE SCALE GENOMIC DNA]</scope>
    <source>
        <strain evidence="1 2">DSM 26675</strain>
    </source>
</reference>
<sequence length="29" mass="3398">MKMHVGNEVDVEGAVEYLQKYEFKIITLI</sequence>
<evidence type="ECO:0000313" key="2">
    <source>
        <dbReference type="Proteomes" id="UP001519293"/>
    </source>
</evidence>
<evidence type="ECO:0000313" key="1">
    <source>
        <dbReference type="EMBL" id="MBP2243127.1"/>
    </source>
</evidence>
<name>A0ABS4RJP9_9BACI</name>
<organism evidence="1 2">
    <name type="scientific">Cytobacillus eiseniae</name>
    <dbReference type="NCBI Taxonomy" id="762947"/>
    <lineage>
        <taxon>Bacteria</taxon>
        <taxon>Bacillati</taxon>
        <taxon>Bacillota</taxon>
        <taxon>Bacilli</taxon>
        <taxon>Bacillales</taxon>
        <taxon>Bacillaceae</taxon>
        <taxon>Cytobacillus</taxon>
    </lineage>
</organism>
<gene>
    <name evidence="1" type="ORF">J2Z40_003715</name>
</gene>
<dbReference type="Proteomes" id="UP001519293">
    <property type="component" value="Unassembled WGS sequence"/>
</dbReference>
<proteinExistence type="predicted"/>